<evidence type="ECO:0000313" key="6">
    <source>
        <dbReference type="EMBL" id="KAG2958369.1"/>
    </source>
</evidence>
<keyword evidence="4 5" id="KW-0732">Signal</keyword>
<dbReference type="OrthoDB" id="133561at2759"/>
<dbReference type="InterPro" id="IPR031825">
    <property type="entry name" value="RXLR"/>
</dbReference>
<feature type="signal peptide" evidence="5">
    <location>
        <begin position="1"/>
        <end position="20"/>
    </location>
</feature>
<evidence type="ECO:0000313" key="9">
    <source>
        <dbReference type="EMBL" id="RAW22119.1"/>
    </source>
</evidence>
<feature type="chain" id="PRO_5044947928" description="RxLR effector protein" evidence="5">
    <location>
        <begin position="21"/>
        <end position="171"/>
    </location>
</feature>
<comment type="function">
    <text evidence="5">Effector that suppresses plant defense responses during pathogen infection.</text>
</comment>
<dbReference type="VEuPathDB" id="FungiDB:PC110_g22484"/>
<name>A0A329RDE7_9STRA</name>
<dbReference type="VEuPathDB" id="FungiDB:PC110_g21437"/>
<dbReference type="AlphaFoldDB" id="A0A329RDE7"/>
<accession>A0A329RDE7</accession>
<comment type="subcellular location">
    <subcellularLocation>
        <location evidence="1 5">Secreted</location>
    </subcellularLocation>
</comment>
<dbReference type="Proteomes" id="UP000697107">
    <property type="component" value="Unassembled WGS sequence"/>
</dbReference>
<comment type="domain">
    <text evidence="5">The RxLR-dEER motif acts to carry the protein into the host cell cytoplasm through binding to cell surface phosphatidylinositol-3-phosphate.</text>
</comment>
<dbReference type="VEuPathDB" id="FungiDB:PC110_g21489"/>
<reference evidence="6" key="2">
    <citation type="submission" date="2018-10" db="EMBL/GenBank/DDBJ databases">
        <title>Effector identification in a new, highly contiguous assembly of the strawberry crown rot pathogen Phytophthora cactorum.</title>
        <authorList>
            <person name="Armitage A.D."/>
            <person name="Nellist C.F."/>
            <person name="Bates H."/>
            <person name="Vickerstaff R.J."/>
            <person name="Harrison R.J."/>
        </authorList>
    </citation>
    <scope>NUCLEOTIDE SEQUENCE</scope>
    <source>
        <strain evidence="6">P415</strain>
    </source>
</reference>
<evidence type="ECO:0000313" key="10">
    <source>
        <dbReference type="Proteomes" id="UP000251314"/>
    </source>
</evidence>
<evidence type="ECO:0000313" key="7">
    <source>
        <dbReference type="EMBL" id="RAW21073.1"/>
    </source>
</evidence>
<evidence type="ECO:0000256" key="5">
    <source>
        <dbReference type="RuleBase" id="RU367124"/>
    </source>
</evidence>
<evidence type="ECO:0000256" key="3">
    <source>
        <dbReference type="ARBA" id="ARBA00022525"/>
    </source>
</evidence>
<keyword evidence="3 5" id="KW-0964">Secreted</keyword>
<evidence type="ECO:0000313" key="8">
    <source>
        <dbReference type="EMBL" id="RAW22069.1"/>
    </source>
</evidence>
<organism evidence="8 10">
    <name type="scientific">Phytophthora cactorum</name>
    <dbReference type="NCBI Taxonomy" id="29920"/>
    <lineage>
        <taxon>Eukaryota</taxon>
        <taxon>Sar</taxon>
        <taxon>Stramenopiles</taxon>
        <taxon>Oomycota</taxon>
        <taxon>Peronosporomycetes</taxon>
        <taxon>Peronosporales</taxon>
        <taxon>Peronosporaceae</taxon>
        <taxon>Phytophthora</taxon>
    </lineage>
</organism>
<dbReference type="EMBL" id="RCML01002284">
    <property type="protein sequence ID" value="KAG2958369.1"/>
    <property type="molecule type" value="Genomic_DNA"/>
</dbReference>
<evidence type="ECO:0000256" key="4">
    <source>
        <dbReference type="ARBA" id="ARBA00022729"/>
    </source>
</evidence>
<proteinExistence type="inferred from homology"/>
<keyword evidence="10" id="KW-1185">Reference proteome</keyword>
<protein>
    <recommendedName>
        <fullName evidence="5">RxLR effector protein</fullName>
    </recommendedName>
</protein>
<reference evidence="8 10" key="1">
    <citation type="submission" date="2018-01" db="EMBL/GenBank/DDBJ databases">
        <title>Draft genome of the strawberry crown rot pathogen Phytophthora cactorum.</title>
        <authorList>
            <person name="Armitage A.D."/>
            <person name="Lysoe E."/>
            <person name="Nellist C.F."/>
            <person name="Harrison R.J."/>
            <person name="Brurberg M.B."/>
        </authorList>
    </citation>
    <scope>NUCLEOTIDE SEQUENCE [LARGE SCALE GENOMIC DNA]</scope>
    <source>
        <strain evidence="8 10">10300</strain>
    </source>
</reference>
<comment type="similarity">
    <text evidence="2 5">Belongs to the RxLR effector family.</text>
</comment>
<comment type="caution">
    <text evidence="8">The sequence shown here is derived from an EMBL/GenBank/DDBJ whole genome shotgun (WGS) entry which is preliminary data.</text>
</comment>
<sequence length="171" mass="19304">MSLRFIFFAAVVTLLARCDAASTATEAKVSTVTSSDTVLSIDAPPVKSARFLLSVKTDQDSDVLDSEEEVRGGIQLTPIDDDLLNMLKVDKAVALKTLSKHDDNLMQKLRENPSWARKVHGWKEDEPSPLDVLKLLKKYPQLSREHSTEWNAWRVYLAQQLRLEQGLTKIR</sequence>
<dbReference type="Proteomes" id="UP000251314">
    <property type="component" value="Unassembled WGS sequence"/>
</dbReference>
<gene>
    <name evidence="9" type="ORF">PC110_g21437</name>
    <name evidence="8" type="ORF">PC110_g21489</name>
    <name evidence="7" type="ORF">PC110_g22484</name>
    <name evidence="6" type="ORF">PC118_g23563</name>
</gene>
<evidence type="ECO:0000256" key="1">
    <source>
        <dbReference type="ARBA" id="ARBA00004613"/>
    </source>
</evidence>
<dbReference type="Pfam" id="PF16810">
    <property type="entry name" value="RXLR"/>
    <property type="match status" value="1"/>
</dbReference>
<dbReference type="EMBL" id="MJFZ01001419">
    <property type="protein sequence ID" value="RAW22119.1"/>
    <property type="molecule type" value="Genomic_DNA"/>
</dbReference>
<dbReference type="EMBL" id="MJFZ01002074">
    <property type="protein sequence ID" value="RAW21073.1"/>
    <property type="molecule type" value="Genomic_DNA"/>
</dbReference>
<evidence type="ECO:0000256" key="2">
    <source>
        <dbReference type="ARBA" id="ARBA00010400"/>
    </source>
</evidence>
<dbReference type="EMBL" id="MJFZ01001442">
    <property type="protein sequence ID" value="RAW22069.1"/>
    <property type="molecule type" value="Genomic_DNA"/>
</dbReference>